<name>A0ABU1J3Z3_9BACL</name>
<proteinExistence type="predicted"/>
<dbReference type="CDD" id="cd01109">
    <property type="entry name" value="HTH_YyaN"/>
    <property type="match status" value="1"/>
</dbReference>
<dbReference type="InterPro" id="IPR000551">
    <property type="entry name" value="MerR-type_HTH_dom"/>
</dbReference>
<evidence type="ECO:0000256" key="4">
    <source>
        <dbReference type="ARBA" id="ARBA00023163"/>
    </source>
</evidence>
<dbReference type="Pfam" id="PF13411">
    <property type="entry name" value="MerR_1"/>
    <property type="match status" value="1"/>
</dbReference>
<evidence type="ECO:0000256" key="3">
    <source>
        <dbReference type="ARBA" id="ARBA00023125"/>
    </source>
</evidence>
<evidence type="ECO:0000259" key="5">
    <source>
        <dbReference type="PROSITE" id="PS50937"/>
    </source>
</evidence>
<evidence type="ECO:0000313" key="6">
    <source>
        <dbReference type="EMBL" id="MDR6246228.1"/>
    </source>
</evidence>
<evidence type="ECO:0000313" key="7">
    <source>
        <dbReference type="Proteomes" id="UP001185028"/>
    </source>
</evidence>
<evidence type="ECO:0000256" key="1">
    <source>
        <dbReference type="ARBA" id="ARBA00022491"/>
    </source>
</evidence>
<dbReference type="GO" id="GO:0003677">
    <property type="term" value="F:DNA binding"/>
    <property type="evidence" value="ECO:0007669"/>
    <property type="project" value="UniProtKB-KW"/>
</dbReference>
<protein>
    <submittedName>
        <fullName evidence="6">DNA-binding transcriptional MerR regulator</fullName>
    </submittedName>
</protein>
<dbReference type="PANTHER" id="PTHR30204">
    <property type="entry name" value="REDOX-CYCLING DRUG-SENSING TRANSCRIPTIONAL ACTIVATOR SOXR"/>
    <property type="match status" value="1"/>
</dbReference>
<dbReference type="RefSeq" id="WP_188778043.1">
    <property type="nucleotide sequence ID" value="NZ_BMMB01000013.1"/>
</dbReference>
<feature type="domain" description="HTH merR-type" evidence="5">
    <location>
        <begin position="1"/>
        <end position="70"/>
    </location>
</feature>
<keyword evidence="3 6" id="KW-0238">DNA-binding</keyword>
<dbReference type="SMART" id="SM00422">
    <property type="entry name" value="HTH_MERR"/>
    <property type="match status" value="1"/>
</dbReference>
<dbReference type="Gene3D" id="1.10.1660.10">
    <property type="match status" value="1"/>
</dbReference>
<keyword evidence="2" id="KW-0805">Transcription regulation</keyword>
<evidence type="ECO:0000256" key="2">
    <source>
        <dbReference type="ARBA" id="ARBA00023015"/>
    </source>
</evidence>
<dbReference type="EMBL" id="JAVDQH010000024">
    <property type="protein sequence ID" value="MDR6246228.1"/>
    <property type="molecule type" value="Genomic_DNA"/>
</dbReference>
<comment type="caution">
    <text evidence="6">The sequence shown here is derived from an EMBL/GenBank/DDBJ whole genome shotgun (WGS) entry which is preliminary data.</text>
</comment>
<keyword evidence="4" id="KW-0804">Transcription</keyword>
<reference evidence="6 7" key="1">
    <citation type="submission" date="2023-07" db="EMBL/GenBank/DDBJ databases">
        <title>Genomic Encyclopedia of Type Strains, Phase IV (KMG-IV): sequencing the most valuable type-strain genomes for metagenomic binning, comparative biology and taxonomic classification.</title>
        <authorList>
            <person name="Goeker M."/>
        </authorList>
    </citation>
    <scope>NUCLEOTIDE SEQUENCE [LARGE SCALE GENOMIC DNA]</scope>
    <source>
        <strain evidence="6 7">DSM 22170</strain>
    </source>
</reference>
<dbReference type="SUPFAM" id="SSF46955">
    <property type="entry name" value="Putative DNA-binding domain"/>
    <property type="match status" value="1"/>
</dbReference>
<sequence length="137" mass="15863">MYTVKEAAMMTGLTPHAVRFYTDKGLVPSVQRDANNIRLFDEDSINWLFGIQCLKQSGMPIEVIKHYVDLCLQGDDTLPQRCELMLQYKDAAQAQLEAARKRVAYLEEKTMHYQEILERRRPDTTNPGNWSKIKQNA</sequence>
<keyword evidence="1" id="KW-0678">Repressor</keyword>
<dbReference type="InterPro" id="IPR047057">
    <property type="entry name" value="MerR_fam"/>
</dbReference>
<dbReference type="PROSITE" id="PS50937">
    <property type="entry name" value="HTH_MERR_2"/>
    <property type="match status" value="1"/>
</dbReference>
<keyword evidence="7" id="KW-1185">Reference proteome</keyword>
<dbReference type="Proteomes" id="UP001185028">
    <property type="component" value="Unassembled WGS sequence"/>
</dbReference>
<gene>
    <name evidence="6" type="ORF">JOC58_004148</name>
</gene>
<dbReference type="InterPro" id="IPR009061">
    <property type="entry name" value="DNA-bd_dom_put_sf"/>
</dbReference>
<dbReference type="PANTHER" id="PTHR30204:SF69">
    <property type="entry name" value="MERR-FAMILY TRANSCRIPTIONAL REGULATOR"/>
    <property type="match status" value="1"/>
</dbReference>
<organism evidence="6 7">
    <name type="scientific">Paenibacillus hunanensis</name>
    <dbReference type="NCBI Taxonomy" id="539262"/>
    <lineage>
        <taxon>Bacteria</taxon>
        <taxon>Bacillati</taxon>
        <taxon>Bacillota</taxon>
        <taxon>Bacilli</taxon>
        <taxon>Bacillales</taxon>
        <taxon>Paenibacillaceae</taxon>
        <taxon>Paenibacillus</taxon>
    </lineage>
</organism>
<accession>A0ABU1J3Z3</accession>